<evidence type="ECO:0000313" key="16">
    <source>
        <dbReference type="Proteomes" id="UP001652623"/>
    </source>
</evidence>
<evidence type="ECO:0000256" key="9">
    <source>
        <dbReference type="ARBA" id="ARBA00022989"/>
    </source>
</evidence>
<evidence type="ECO:0000256" key="6">
    <source>
        <dbReference type="ARBA" id="ARBA00022737"/>
    </source>
</evidence>
<feature type="transmembrane region" description="Helical" evidence="13">
    <location>
        <begin position="778"/>
        <end position="802"/>
    </location>
</feature>
<name>A0A6P3Z267_ZIZJJ</name>
<keyword evidence="6" id="KW-0677">Repeat</keyword>
<evidence type="ECO:0000313" key="17">
    <source>
        <dbReference type="RefSeq" id="XP_015871586.1"/>
    </source>
</evidence>
<keyword evidence="10 13" id="KW-0472">Membrane</keyword>
<dbReference type="PROSITE" id="PS50011">
    <property type="entry name" value="PROTEIN_KINASE_DOM"/>
    <property type="match status" value="1"/>
</dbReference>
<proteinExistence type="predicted"/>
<evidence type="ECO:0000259" key="15">
    <source>
        <dbReference type="PROSITE" id="PS50011"/>
    </source>
</evidence>
<accession>A0A6P3Z267</accession>
<evidence type="ECO:0000256" key="2">
    <source>
        <dbReference type="ARBA" id="ARBA00022614"/>
    </source>
</evidence>
<dbReference type="InterPro" id="IPR011009">
    <property type="entry name" value="Kinase-like_dom_sf"/>
</dbReference>
<dbReference type="GO" id="GO:0016020">
    <property type="term" value="C:membrane"/>
    <property type="evidence" value="ECO:0007669"/>
    <property type="project" value="UniProtKB-SubCell"/>
</dbReference>
<keyword evidence="9 13" id="KW-1133">Transmembrane helix</keyword>
<evidence type="ECO:0000256" key="3">
    <source>
        <dbReference type="ARBA" id="ARBA00022679"/>
    </source>
</evidence>
<dbReference type="FunFam" id="3.80.10.10:FF:000041">
    <property type="entry name" value="LRR receptor-like serine/threonine-protein kinase ERECTA"/>
    <property type="match status" value="1"/>
</dbReference>
<dbReference type="InterPro" id="IPR001611">
    <property type="entry name" value="Leu-rich_rpt"/>
</dbReference>
<dbReference type="Gene3D" id="1.10.510.10">
    <property type="entry name" value="Transferase(Phosphotransferase) domain 1"/>
    <property type="match status" value="1"/>
</dbReference>
<dbReference type="FunFam" id="3.80.10.10:FF:000512">
    <property type="entry name" value="Leucine-rich repeat receptor-like serine/threonine-protein kinase BAM3"/>
    <property type="match status" value="1"/>
</dbReference>
<feature type="signal peptide" evidence="14">
    <location>
        <begin position="1"/>
        <end position="24"/>
    </location>
</feature>
<dbReference type="PANTHER" id="PTHR48010">
    <property type="entry name" value="OS05G0588300 PROTEIN"/>
    <property type="match status" value="1"/>
</dbReference>
<dbReference type="InterPro" id="IPR000719">
    <property type="entry name" value="Prot_kinase_dom"/>
</dbReference>
<keyword evidence="5 14" id="KW-0732">Signal</keyword>
<keyword evidence="11 18" id="KW-0675">Receptor</keyword>
<dbReference type="RefSeq" id="XP_015871667.1">
    <property type="nucleotide sequence ID" value="XM_016016181.2"/>
</dbReference>
<feature type="transmembrane region" description="Helical" evidence="13">
    <location>
        <begin position="601"/>
        <end position="626"/>
    </location>
</feature>
<evidence type="ECO:0000313" key="18">
    <source>
        <dbReference type="RefSeq" id="XP_015871667.1"/>
    </source>
</evidence>
<evidence type="ECO:0000256" key="10">
    <source>
        <dbReference type="ARBA" id="ARBA00023136"/>
    </source>
</evidence>
<dbReference type="SMART" id="SM00369">
    <property type="entry name" value="LRR_TYP"/>
    <property type="match status" value="8"/>
</dbReference>
<evidence type="ECO:0000256" key="4">
    <source>
        <dbReference type="ARBA" id="ARBA00022692"/>
    </source>
</evidence>
<keyword evidence="18" id="KW-0418">Kinase</keyword>
<keyword evidence="3" id="KW-0808">Transferase</keyword>
<dbReference type="SUPFAM" id="SSF52047">
    <property type="entry name" value="RNI-like"/>
    <property type="match status" value="1"/>
</dbReference>
<dbReference type="GeneID" id="107408689"/>
<dbReference type="SMR" id="A0A6P3Z267"/>
<dbReference type="FunFam" id="3.80.10.10:FF:000095">
    <property type="entry name" value="LRR receptor-like serine/threonine-protein kinase GSO1"/>
    <property type="match status" value="1"/>
</dbReference>
<dbReference type="Gene3D" id="3.30.200.20">
    <property type="entry name" value="Phosphorylase Kinase, domain 1"/>
    <property type="match status" value="1"/>
</dbReference>
<keyword evidence="12" id="KW-0325">Glycoprotein</keyword>
<dbReference type="Pfam" id="PF00560">
    <property type="entry name" value="LRR_1"/>
    <property type="match status" value="8"/>
</dbReference>
<evidence type="ECO:0000256" key="7">
    <source>
        <dbReference type="ARBA" id="ARBA00022741"/>
    </source>
</evidence>
<dbReference type="PANTHER" id="PTHR48010:SF55">
    <property type="entry name" value="OS01G0607900 PROTEIN"/>
    <property type="match status" value="1"/>
</dbReference>
<keyword evidence="16" id="KW-1185">Reference proteome</keyword>
<dbReference type="Proteomes" id="UP001652623">
    <property type="component" value="Chromosome 2"/>
</dbReference>
<evidence type="ECO:0000256" key="14">
    <source>
        <dbReference type="SAM" id="SignalP"/>
    </source>
</evidence>
<dbReference type="InterPro" id="IPR003591">
    <property type="entry name" value="Leu-rich_rpt_typical-subtyp"/>
</dbReference>
<dbReference type="GO" id="GO:0004672">
    <property type="term" value="F:protein kinase activity"/>
    <property type="evidence" value="ECO:0007669"/>
    <property type="project" value="InterPro"/>
</dbReference>
<comment type="subcellular location">
    <subcellularLocation>
        <location evidence="1">Membrane</location>
        <topology evidence="1">Single-pass type I membrane protein</topology>
    </subcellularLocation>
</comment>
<dbReference type="SUPFAM" id="SSF52058">
    <property type="entry name" value="L domain-like"/>
    <property type="match status" value="1"/>
</dbReference>
<evidence type="ECO:0000256" key="12">
    <source>
        <dbReference type="ARBA" id="ARBA00023180"/>
    </source>
</evidence>
<evidence type="ECO:0000256" key="8">
    <source>
        <dbReference type="ARBA" id="ARBA00022840"/>
    </source>
</evidence>
<dbReference type="Gene3D" id="3.80.10.10">
    <property type="entry name" value="Ribonuclease Inhibitor"/>
    <property type="match status" value="3"/>
</dbReference>
<sequence>MFWYGQSLLFSLLCLFFCSTMVFSELSSTQREAMVNISKSLSGSKVPWDINEEPNPCYWKGINCNSMNSSITGITLSGFSLSSSDFLPIICKLDSLQMLNVSNNRFALIPEEFITDCGKIDGLKRLDFSKNRLVGNLPKFDGFVGLEILDLSYNSLGGKISLELEGLVGLKSLNLSFNQFTGSLPTQLGNSTVLEELLMSVNHFVGTIPVGIMDYRNLRLLDLSQNNLSGSVPDKIGELSKLEVLILSSNKLTGEIPKSLSDITTLLRFAAHQNQFFGSIPSGLTKSLKILDLSYNSLGGSIPSDFLSPQNLQTVDLSNNQLKGSIPTANMSRSLVRLRLGSNQLDGKIPASFEGLKNLMYLELDTNNLTESIPPQLGSCHSLALLDLSQNRLTGTLPGELGKLQSLQVLKLQSNHLTGEIPVEITQLLNLSTLNISGNSLSGPIPSSISRLQKLTSINLQSNRLSGSIPDSLASMTILLELQLGKNQLGGYIPKMPPNLQISLNLSSNLFKGPIPKNLDGLSALEVLDLSNNDFSGEIPEFLTGLKSLTRLILTNNSLSGYIPKFATFVVLETLGNKDLKQAPSPNASPAPRQSKKGTPVAVTVVLAVAAAVFSGLVVTIAVILFSRRYYKVNDEQLQPREDPPLPQVLEGNFLTGNGIHKSNIDFTKAMEAVADPSNIVLKTRFSTYYEAVMPTGSTYYVKKLNWIDKIFQLGSHDKFGNELEAFAKLNNSNVMIPLAYVLTVDSAYLFYEYAPKGTLFDGLHKNMGNDMDWASRYSIAVGVAQGLACLHVCASGPIILLDLSSRNIFLKSLKEPQVGDIELYKVIDPSKSTGSLSTIAGTVGYIPPEYAYTMRVTTAGNVYSFGVILLELLTGKPAVSEGTELAKWVLSNRAQYPNSDHILDFSLSRTSSAVKSQMLAVLKIALGCVNVSPEARPKMKSVLRMLVNAR</sequence>
<protein>
    <submittedName>
        <fullName evidence="17 18">receptor-like protein kinase 2 isoform X1</fullName>
    </submittedName>
</protein>
<dbReference type="Pfam" id="PF23598">
    <property type="entry name" value="LRR_14"/>
    <property type="match status" value="1"/>
</dbReference>
<organism evidence="16 17">
    <name type="scientific">Ziziphus jujuba</name>
    <name type="common">Chinese jujube</name>
    <name type="synonym">Ziziphus sativa</name>
    <dbReference type="NCBI Taxonomy" id="326968"/>
    <lineage>
        <taxon>Eukaryota</taxon>
        <taxon>Viridiplantae</taxon>
        <taxon>Streptophyta</taxon>
        <taxon>Embryophyta</taxon>
        <taxon>Tracheophyta</taxon>
        <taxon>Spermatophyta</taxon>
        <taxon>Magnoliopsida</taxon>
        <taxon>eudicotyledons</taxon>
        <taxon>Gunneridae</taxon>
        <taxon>Pentapetalae</taxon>
        <taxon>rosids</taxon>
        <taxon>fabids</taxon>
        <taxon>Rosales</taxon>
        <taxon>Rhamnaceae</taxon>
        <taxon>Paliureae</taxon>
        <taxon>Ziziphus</taxon>
    </lineage>
</organism>
<dbReference type="InterPro" id="IPR055414">
    <property type="entry name" value="LRR_R13L4/SHOC2-like"/>
</dbReference>
<feature type="chain" id="PRO_5044646880" evidence="14">
    <location>
        <begin position="25"/>
        <end position="951"/>
    </location>
</feature>
<dbReference type="KEGG" id="zju:107408689"/>
<keyword evidence="7" id="KW-0547">Nucleotide-binding</keyword>
<dbReference type="InterPro" id="IPR050994">
    <property type="entry name" value="At_inactive_RLKs"/>
</dbReference>
<dbReference type="FunFam" id="3.30.200.20:FF:000454">
    <property type="entry name" value="Leucine-rich repeat receptor-like tyrosine-protein kinase PXC3"/>
    <property type="match status" value="1"/>
</dbReference>
<dbReference type="GO" id="GO:0005524">
    <property type="term" value="F:ATP binding"/>
    <property type="evidence" value="ECO:0007669"/>
    <property type="project" value="UniProtKB-KW"/>
</dbReference>
<evidence type="ECO:0000256" key="13">
    <source>
        <dbReference type="SAM" id="Phobius"/>
    </source>
</evidence>
<dbReference type="InterPro" id="IPR032675">
    <property type="entry name" value="LRR_dom_sf"/>
</dbReference>
<dbReference type="FunFam" id="1.10.510.10:FF:000388">
    <property type="entry name" value="Leucine-rich repeat receptor-like tyrosine-protein kinase PXC3"/>
    <property type="match status" value="1"/>
</dbReference>
<feature type="domain" description="Protein kinase" evidence="15">
    <location>
        <begin position="675"/>
        <end position="951"/>
    </location>
</feature>
<keyword evidence="2" id="KW-0433">Leucine-rich repeat</keyword>
<reference evidence="16" key="2">
    <citation type="submission" date="2025-05" db="UniProtKB">
        <authorList>
            <consortium name="RefSeq"/>
        </authorList>
    </citation>
    <scope>NUCLEOTIDE SEQUENCE [LARGE SCALE GENOMIC DNA]</scope>
    <source>
        <tissue evidence="18">In vitro plantlets</tissue>
    </source>
</reference>
<dbReference type="Pfam" id="PF00069">
    <property type="entry name" value="Pkinase"/>
    <property type="match status" value="1"/>
</dbReference>
<dbReference type="RefSeq" id="XP_015871586.1">
    <property type="nucleotide sequence ID" value="XM_016016100.1"/>
</dbReference>
<gene>
    <name evidence="17" type="primary">LOC107408689</name>
    <name evidence="18" type="synonym">LOC107408767</name>
</gene>
<evidence type="ECO:0000256" key="1">
    <source>
        <dbReference type="ARBA" id="ARBA00004479"/>
    </source>
</evidence>
<keyword evidence="4 13" id="KW-0812">Transmembrane</keyword>
<dbReference type="AlphaFoldDB" id="A0A6P3Z267"/>
<dbReference type="SUPFAM" id="SSF56112">
    <property type="entry name" value="Protein kinase-like (PK-like)"/>
    <property type="match status" value="1"/>
</dbReference>
<evidence type="ECO:0000256" key="5">
    <source>
        <dbReference type="ARBA" id="ARBA00022729"/>
    </source>
</evidence>
<evidence type="ECO:0000256" key="11">
    <source>
        <dbReference type="ARBA" id="ARBA00023170"/>
    </source>
</evidence>
<dbReference type="PRINTS" id="PR00019">
    <property type="entry name" value="LEURICHRPT"/>
</dbReference>
<reference evidence="17" key="1">
    <citation type="submission" date="2025-04" db="UniProtKB">
        <authorList>
            <consortium name="RefSeq"/>
        </authorList>
    </citation>
    <scope>IDENTIFICATION</scope>
    <source>
        <tissue evidence="17 18">In vitro plantlets</tissue>
    </source>
</reference>
<keyword evidence="8" id="KW-0067">ATP-binding</keyword>